<keyword evidence="1" id="KW-0812">Transmembrane</keyword>
<proteinExistence type="predicted"/>
<keyword evidence="1" id="KW-0472">Membrane</keyword>
<reference evidence="2 3" key="1">
    <citation type="submission" date="2018-07" db="EMBL/GenBank/DDBJ databases">
        <title>Genomic Encyclopedia of Type Strains, Phase IV (KMG-IV): sequencing the most valuable type-strain genomes for metagenomic binning, comparative biology and taxonomic classification.</title>
        <authorList>
            <person name="Goeker M."/>
        </authorList>
    </citation>
    <scope>NUCLEOTIDE SEQUENCE [LARGE SCALE GENOMIC DNA]</scope>
    <source>
        <strain evidence="2 3">DSM 27016</strain>
    </source>
</reference>
<accession>A0A369BCD0</accession>
<comment type="caution">
    <text evidence="2">The sequence shown here is derived from an EMBL/GenBank/DDBJ whole genome shotgun (WGS) entry which is preliminary data.</text>
</comment>
<protein>
    <submittedName>
        <fullName evidence="2">Uncharacterized protein</fullName>
    </submittedName>
</protein>
<dbReference type="OrthoDB" id="2085330at2"/>
<dbReference type="AlphaFoldDB" id="A0A369BCD0"/>
<evidence type="ECO:0000256" key="1">
    <source>
        <dbReference type="SAM" id="Phobius"/>
    </source>
</evidence>
<name>A0A369BCD0_9FIRM</name>
<keyword evidence="3" id="KW-1185">Reference proteome</keyword>
<feature type="transmembrane region" description="Helical" evidence="1">
    <location>
        <begin position="7"/>
        <end position="32"/>
    </location>
</feature>
<dbReference type="Proteomes" id="UP000253034">
    <property type="component" value="Unassembled WGS sequence"/>
</dbReference>
<dbReference type="RefSeq" id="WP_114296811.1">
    <property type="nucleotide sequence ID" value="NZ_QPJT01000005.1"/>
</dbReference>
<sequence>MAGFAKAILISVLVAVVFFLFMNMIFFFPWYMSLVYETFNLSQVAAADNYLKNMNVNAAMDRLKSKPIFSDASVINLIEIEAKNSYGSTAIGEDNADEAYVASGMDDSSKPYRQRGEKITVRIKAAYPFRVKLANADVELVLPVSFQLSTTGLKYYKDLPYYKDIL</sequence>
<dbReference type="EMBL" id="QPJT01000005">
    <property type="protein sequence ID" value="RCX18258.1"/>
    <property type="molecule type" value="Genomic_DNA"/>
</dbReference>
<gene>
    <name evidence="2" type="ORF">DFR58_10516</name>
</gene>
<evidence type="ECO:0000313" key="2">
    <source>
        <dbReference type="EMBL" id="RCX18258.1"/>
    </source>
</evidence>
<organism evidence="2 3">
    <name type="scientific">Anaerobacterium chartisolvens</name>
    <dbReference type="NCBI Taxonomy" id="1297424"/>
    <lineage>
        <taxon>Bacteria</taxon>
        <taxon>Bacillati</taxon>
        <taxon>Bacillota</taxon>
        <taxon>Clostridia</taxon>
        <taxon>Eubacteriales</taxon>
        <taxon>Oscillospiraceae</taxon>
        <taxon>Anaerobacterium</taxon>
    </lineage>
</organism>
<keyword evidence="1" id="KW-1133">Transmembrane helix</keyword>
<evidence type="ECO:0000313" key="3">
    <source>
        <dbReference type="Proteomes" id="UP000253034"/>
    </source>
</evidence>